<dbReference type="Pfam" id="PF00809">
    <property type="entry name" value="Pterin_bind"/>
    <property type="match status" value="1"/>
</dbReference>
<dbReference type="GO" id="GO:0046654">
    <property type="term" value="P:tetrahydrofolate biosynthetic process"/>
    <property type="evidence" value="ECO:0007669"/>
    <property type="project" value="UniProtKB-UniPathway"/>
</dbReference>
<proteinExistence type="inferred from homology"/>
<evidence type="ECO:0000256" key="4">
    <source>
        <dbReference type="ARBA" id="ARBA00009503"/>
    </source>
</evidence>
<gene>
    <name evidence="12" type="primary">folP</name>
    <name evidence="12" type="ORF">I6I10_04520</name>
</gene>
<dbReference type="PROSITE" id="PS50972">
    <property type="entry name" value="PTERIN_BINDING"/>
    <property type="match status" value="1"/>
</dbReference>
<evidence type="ECO:0000313" key="13">
    <source>
        <dbReference type="Proteomes" id="UP000596145"/>
    </source>
</evidence>
<organism evidence="12 13">
    <name type="scientific">Corynebacterium glucuronolyticum</name>
    <dbReference type="NCBI Taxonomy" id="39791"/>
    <lineage>
        <taxon>Bacteria</taxon>
        <taxon>Bacillati</taxon>
        <taxon>Actinomycetota</taxon>
        <taxon>Actinomycetes</taxon>
        <taxon>Mycobacteriales</taxon>
        <taxon>Corynebacteriaceae</taxon>
        <taxon>Corynebacterium</taxon>
    </lineage>
</organism>
<comment type="catalytic activity">
    <reaction evidence="1">
        <text>(7,8-dihydropterin-6-yl)methyl diphosphate + 4-aminobenzoate = 7,8-dihydropteroate + diphosphate</text>
        <dbReference type="Rhea" id="RHEA:19949"/>
        <dbReference type="ChEBI" id="CHEBI:17836"/>
        <dbReference type="ChEBI" id="CHEBI:17839"/>
        <dbReference type="ChEBI" id="CHEBI:33019"/>
        <dbReference type="ChEBI" id="CHEBI:72950"/>
        <dbReference type="EC" id="2.5.1.15"/>
    </reaction>
</comment>
<dbReference type="Proteomes" id="UP000596145">
    <property type="component" value="Chromosome"/>
</dbReference>
<keyword evidence="7 10" id="KW-0479">Metal-binding</keyword>
<comment type="function">
    <text evidence="10">Catalyzes the condensation of para-aminobenzoate (pABA) with 6-hydroxymethyl-7,8-dihydropterin diphosphate (DHPt-PP) to form 7,8-dihydropteroate (H2Pte), the immediate precursor of folate derivatives.</text>
</comment>
<evidence type="ECO:0000256" key="7">
    <source>
        <dbReference type="ARBA" id="ARBA00022723"/>
    </source>
</evidence>
<comment type="similarity">
    <text evidence="4 10">Belongs to the DHPS family.</text>
</comment>
<dbReference type="RefSeq" id="WP_070741557.1">
    <property type="nucleotide sequence ID" value="NZ_CP066007.1"/>
</dbReference>
<evidence type="ECO:0000256" key="3">
    <source>
        <dbReference type="ARBA" id="ARBA00004763"/>
    </source>
</evidence>
<reference evidence="12 13" key="1">
    <citation type="submission" date="2020-12" db="EMBL/GenBank/DDBJ databases">
        <title>FDA dAtabase for Regulatory Grade micrObial Sequences (FDA-ARGOS): Supporting development and validation of Infectious Disease Dx tests.</title>
        <authorList>
            <person name="Sproer C."/>
            <person name="Gronow S."/>
            <person name="Severitt S."/>
            <person name="Schroder I."/>
            <person name="Tallon L."/>
            <person name="Sadzewicz L."/>
            <person name="Zhao X."/>
            <person name="Boylan J."/>
            <person name="Ott S."/>
            <person name="Bowen H."/>
            <person name="Vavikolanu K."/>
            <person name="Mehta A."/>
            <person name="Aluvathingal J."/>
            <person name="Nadendla S."/>
            <person name="Lowell S."/>
            <person name="Myers T."/>
            <person name="Yan Y."/>
            <person name="Sichtig H."/>
        </authorList>
    </citation>
    <scope>NUCLEOTIDE SEQUENCE [LARGE SCALE GENOMIC DNA]</scope>
    <source>
        <strain evidence="12 13">FDAARGOS_1053</strain>
    </source>
</reference>
<dbReference type="UniPathway" id="UPA00077">
    <property type="reaction ID" value="UER00156"/>
</dbReference>
<evidence type="ECO:0000256" key="1">
    <source>
        <dbReference type="ARBA" id="ARBA00000012"/>
    </source>
</evidence>
<evidence type="ECO:0000256" key="5">
    <source>
        <dbReference type="ARBA" id="ARBA00012458"/>
    </source>
</evidence>
<dbReference type="PANTHER" id="PTHR20941:SF1">
    <property type="entry name" value="FOLIC ACID SYNTHESIS PROTEIN FOL1"/>
    <property type="match status" value="1"/>
</dbReference>
<dbReference type="SUPFAM" id="SSF51717">
    <property type="entry name" value="Dihydropteroate synthetase-like"/>
    <property type="match status" value="1"/>
</dbReference>
<dbReference type="PROSITE" id="PS00793">
    <property type="entry name" value="DHPS_2"/>
    <property type="match status" value="1"/>
</dbReference>
<dbReference type="InterPro" id="IPR011005">
    <property type="entry name" value="Dihydropteroate_synth-like_sf"/>
</dbReference>
<protein>
    <recommendedName>
        <fullName evidence="5 10">Dihydropteroate synthase</fullName>
        <shortName evidence="10">DHPS</shortName>
        <ecNumber evidence="5 10">2.5.1.15</ecNumber>
    </recommendedName>
    <alternativeName>
        <fullName evidence="10">Dihydropteroate pyrophosphorylase</fullName>
    </alternativeName>
</protein>
<evidence type="ECO:0000256" key="2">
    <source>
        <dbReference type="ARBA" id="ARBA00001946"/>
    </source>
</evidence>
<dbReference type="InterPro" id="IPR045031">
    <property type="entry name" value="DHP_synth-like"/>
</dbReference>
<dbReference type="Gene3D" id="3.20.20.20">
    <property type="entry name" value="Dihydropteroate synthase-like"/>
    <property type="match status" value="1"/>
</dbReference>
<evidence type="ECO:0000256" key="6">
    <source>
        <dbReference type="ARBA" id="ARBA00022679"/>
    </source>
</evidence>
<evidence type="ECO:0000256" key="9">
    <source>
        <dbReference type="ARBA" id="ARBA00022909"/>
    </source>
</evidence>
<dbReference type="EC" id="2.5.1.15" evidence="5 10"/>
<dbReference type="GO" id="GO:0046656">
    <property type="term" value="P:folic acid biosynthetic process"/>
    <property type="evidence" value="ECO:0007669"/>
    <property type="project" value="UniProtKB-KW"/>
</dbReference>
<accession>A0A7T4JVR0</accession>
<name>A0A7T4JVR0_9CORY</name>
<dbReference type="GeneID" id="92761007"/>
<keyword evidence="6 10" id="KW-0808">Transferase</keyword>
<dbReference type="GO" id="GO:0046872">
    <property type="term" value="F:metal ion binding"/>
    <property type="evidence" value="ECO:0007669"/>
    <property type="project" value="UniProtKB-KW"/>
</dbReference>
<keyword evidence="8 10" id="KW-0460">Magnesium</keyword>
<dbReference type="InterPro" id="IPR000489">
    <property type="entry name" value="Pterin-binding_dom"/>
</dbReference>
<dbReference type="AlphaFoldDB" id="A0A7T4JVR0"/>
<keyword evidence="9 10" id="KW-0289">Folate biosynthesis</keyword>
<dbReference type="GO" id="GO:0004156">
    <property type="term" value="F:dihydropteroate synthase activity"/>
    <property type="evidence" value="ECO:0007669"/>
    <property type="project" value="UniProtKB-EC"/>
</dbReference>
<comment type="pathway">
    <text evidence="3 10">Cofactor biosynthesis; tetrahydrofolate biosynthesis; 7,8-dihydrofolate from 2-amino-4-hydroxy-6-hydroxymethyl-7,8-dihydropteridine diphosphate and 4-aminobenzoate: step 1/2.</text>
</comment>
<dbReference type="InterPro" id="IPR006390">
    <property type="entry name" value="DHP_synth_dom"/>
</dbReference>
<feature type="domain" description="Pterin-binding" evidence="11">
    <location>
        <begin position="9"/>
        <end position="269"/>
    </location>
</feature>
<dbReference type="GO" id="GO:0005829">
    <property type="term" value="C:cytosol"/>
    <property type="evidence" value="ECO:0007669"/>
    <property type="project" value="TreeGrafter"/>
</dbReference>
<dbReference type="NCBIfam" id="TIGR01496">
    <property type="entry name" value="DHPS"/>
    <property type="match status" value="1"/>
</dbReference>
<comment type="cofactor">
    <cofactor evidence="2 10">
        <name>Mg(2+)</name>
        <dbReference type="ChEBI" id="CHEBI:18420"/>
    </cofactor>
</comment>
<evidence type="ECO:0000313" key="12">
    <source>
        <dbReference type="EMBL" id="QQB47177.1"/>
    </source>
</evidence>
<dbReference type="CDD" id="cd00739">
    <property type="entry name" value="DHPS"/>
    <property type="match status" value="1"/>
</dbReference>
<dbReference type="OrthoDB" id="9811744at2"/>
<evidence type="ECO:0000256" key="10">
    <source>
        <dbReference type="RuleBase" id="RU361205"/>
    </source>
</evidence>
<evidence type="ECO:0000259" key="11">
    <source>
        <dbReference type="PROSITE" id="PS50972"/>
    </source>
</evidence>
<dbReference type="EMBL" id="CP066007">
    <property type="protein sequence ID" value="QQB47177.1"/>
    <property type="molecule type" value="Genomic_DNA"/>
</dbReference>
<dbReference type="PANTHER" id="PTHR20941">
    <property type="entry name" value="FOLATE SYNTHESIS PROTEINS"/>
    <property type="match status" value="1"/>
</dbReference>
<evidence type="ECO:0000256" key="8">
    <source>
        <dbReference type="ARBA" id="ARBA00022842"/>
    </source>
</evidence>
<sequence length="279" mass="29857">MDLFNADRCLVMGVLNVTDDSFSDGGKWNTFDRAIAHAHDLVDQGADIIDVGGESTRPGATRVTEEQELARVVPVIEALSKEGIATSVDTMRAAVARASASAGVTILNDVSGGMADPNMFATMADTGLPVILQHWDVTNFGDAAGDTLAGKDVVAEVLRLLGELVHRAQDAGVKKDNIIIDPGLGFGKSRLADWQLLNALPKLVETGYPVLIGQSRKRFLGDMRAEYARDENTAVDRDDATHAVSALSAYHGAWAVRVHSVRGSRDAVEVAARWRNPRG</sequence>
<dbReference type="PROSITE" id="PS00792">
    <property type="entry name" value="DHPS_1"/>
    <property type="match status" value="1"/>
</dbReference>